<keyword evidence="2" id="KW-0238">DNA-binding</keyword>
<evidence type="ECO:0000259" key="5">
    <source>
        <dbReference type="PROSITE" id="PS51464"/>
    </source>
</evidence>
<proteinExistence type="predicted"/>
<feature type="domain" description="SIS" evidence="5">
    <location>
        <begin position="109"/>
        <end position="250"/>
    </location>
</feature>
<keyword evidence="7" id="KW-1185">Reference proteome</keyword>
<evidence type="ECO:0000256" key="1">
    <source>
        <dbReference type="ARBA" id="ARBA00023015"/>
    </source>
</evidence>
<organism evidence="6 7">
    <name type="scientific">Tissierella simiarum</name>
    <dbReference type="NCBI Taxonomy" id="2841534"/>
    <lineage>
        <taxon>Bacteria</taxon>
        <taxon>Bacillati</taxon>
        <taxon>Bacillota</taxon>
        <taxon>Tissierellia</taxon>
        <taxon>Tissierellales</taxon>
        <taxon>Tissierellaceae</taxon>
        <taxon>Tissierella</taxon>
    </lineage>
</organism>
<evidence type="ECO:0000259" key="4">
    <source>
        <dbReference type="PROSITE" id="PS51071"/>
    </source>
</evidence>
<evidence type="ECO:0000313" key="7">
    <source>
        <dbReference type="Proteomes" id="UP000749471"/>
    </source>
</evidence>
<dbReference type="Pfam" id="PF01380">
    <property type="entry name" value="SIS"/>
    <property type="match status" value="1"/>
</dbReference>
<dbReference type="RefSeq" id="WP_216516672.1">
    <property type="nucleotide sequence ID" value="NZ_JAHLPM010000002.1"/>
</dbReference>
<dbReference type="PANTHER" id="PTHR30514:SF1">
    <property type="entry name" value="HTH-TYPE TRANSCRIPTIONAL REGULATOR HEXR-RELATED"/>
    <property type="match status" value="1"/>
</dbReference>
<dbReference type="InterPro" id="IPR035472">
    <property type="entry name" value="RpiR-like_SIS"/>
</dbReference>
<dbReference type="InterPro" id="IPR001347">
    <property type="entry name" value="SIS_dom"/>
</dbReference>
<dbReference type="Proteomes" id="UP000749471">
    <property type="component" value="Unassembled WGS sequence"/>
</dbReference>
<dbReference type="CDD" id="cd05013">
    <property type="entry name" value="SIS_RpiR"/>
    <property type="match status" value="1"/>
</dbReference>
<protein>
    <submittedName>
        <fullName evidence="6">MurR/RpiR family transcriptional regulator</fullName>
    </submittedName>
</protein>
<dbReference type="InterPro" id="IPR000281">
    <property type="entry name" value="HTH_RpiR"/>
</dbReference>
<dbReference type="Pfam" id="PF01418">
    <property type="entry name" value="HTH_6"/>
    <property type="match status" value="1"/>
</dbReference>
<accession>A0ABS6E262</accession>
<reference evidence="6 7" key="1">
    <citation type="submission" date="2021-06" db="EMBL/GenBank/DDBJ databases">
        <authorList>
            <person name="Sun Q."/>
            <person name="Li D."/>
        </authorList>
    </citation>
    <scope>NUCLEOTIDE SEQUENCE [LARGE SCALE GENOMIC DNA]</scope>
    <source>
        <strain evidence="6 7">MSJ-40</strain>
    </source>
</reference>
<keyword evidence="3" id="KW-0804">Transcription</keyword>
<dbReference type="EMBL" id="JAHLPM010000002">
    <property type="protein sequence ID" value="MBU5436996.1"/>
    <property type="molecule type" value="Genomic_DNA"/>
</dbReference>
<keyword evidence="1" id="KW-0805">Transcription regulation</keyword>
<dbReference type="PROSITE" id="PS51464">
    <property type="entry name" value="SIS"/>
    <property type="match status" value="1"/>
</dbReference>
<feature type="domain" description="HTH rpiR-type" evidence="4">
    <location>
        <begin position="1"/>
        <end position="77"/>
    </location>
</feature>
<comment type="caution">
    <text evidence="6">The sequence shown here is derived from an EMBL/GenBank/DDBJ whole genome shotgun (WGS) entry which is preliminary data.</text>
</comment>
<dbReference type="InterPro" id="IPR047640">
    <property type="entry name" value="RpiR-like"/>
</dbReference>
<sequence length="261" mass="30055">MTLEEIINKHFNKLNENDLYILRNMLDNWDMLSEMNIKKISELCNTSTASMHRLAKKLGFSGFIEFKFFLKGQRNEVNDIAMELNYEDVLLNDLKITLDSINKKNMEDICATIYHANNLYGYGTGWKQTIALQTLSNDLMYYHKPIIQLRTLADKEHVLSSVSSNDVFFVVSLSGNTKDIEPLLNMLKMKGVKIISITSLKTNFIASRADYSLYFKKFETLSNGILHWSPITLNVVLDYISFSYAKYISNLRHNSISESGK</sequence>
<evidence type="ECO:0000313" key="6">
    <source>
        <dbReference type="EMBL" id="MBU5436996.1"/>
    </source>
</evidence>
<name>A0ABS6E262_9FIRM</name>
<evidence type="ECO:0000256" key="3">
    <source>
        <dbReference type="ARBA" id="ARBA00023163"/>
    </source>
</evidence>
<gene>
    <name evidence="6" type="ORF">KQI42_03180</name>
</gene>
<dbReference type="PANTHER" id="PTHR30514">
    <property type="entry name" value="GLUCOKINASE"/>
    <property type="match status" value="1"/>
</dbReference>
<evidence type="ECO:0000256" key="2">
    <source>
        <dbReference type="ARBA" id="ARBA00023125"/>
    </source>
</evidence>
<dbReference type="PROSITE" id="PS51071">
    <property type="entry name" value="HTH_RPIR"/>
    <property type="match status" value="1"/>
</dbReference>